<name>A0A7C9ABA6_OPUST</name>
<feature type="repeat" description="PPR" evidence="4">
    <location>
        <begin position="365"/>
        <end position="400"/>
    </location>
</feature>
<dbReference type="GO" id="GO:0008270">
    <property type="term" value="F:zinc ion binding"/>
    <property type="evidence" value="ECO:0007669"/>
    <property type="project" value="InterPro"/>
</dbReference>
<feature type="repeat" description="PPR" evidence="4">
    <location>
        <begin position="160"/>
        <end position="194"/>
    </location>
</feature>
<dbReference type="Pfam" id="PF01535">
    <property type="entry name" value="PPR"/>
    <property type="match status" value="7"/>
</dbReference>
<dbReference type="FunFam" id="1.25.40.10:FF:000361">
    <property type="entry name" value="Pentatricopeptide repeat-containing protein chloroplastic"/>
    <property type="match status" value="1"/>
</dbReference>
<dbReference type="Pfam" id="PF13041">
    <property type="entry name" value="PPR_2"/>
    <property type="match status" value="2"/>
</dbReference>
<dbReference type="FunFam" id="1.25.40.10:FF:000733">
    <property type="entry name" value="Pentatricopeptide repeat-containing protein, chloroplastic"/>
    <property type="match status" value="1"/>
</dbReference>
<dbReference type="PANTHER" id="PTHR24015">
    <property type="entry name" value="OS07G0578800 PROTEIN-RELATED"/>
    <property type="match status" value="1"/>
</dbReference>
<sequence>MSSLNQFVFPISPLLSSSSPSVRAHQQRIPPQNKNPFHSSSSSLISSTPAKPTSEPRSKSSWIETLRSQARSGLLLDSVSTYIAMMTADVAPDSFVFPAILKAAADLQDLDLGKQIHAHVVKFGYGSKSTTVDNTLVNMYGKCGDMGDAYKVFDRMSQRDQVSWNSMIAALYRHEEWNDALEAFRFMQMEHVETSSFTLVSVLLACGSFRSGVGLRLGKQVHGYSLRKGDVTTHLINALMAMYAKLGMLDYSRSLLNVFEDRDLVTWNTIISSYSQKGHFSEALEFLKFMVSEGVRPDGVTIASILPACAHLELLDLGKEIHAYVMRNPDLSENSFVASALVDMYCNCKQVISGARIFNRTVTRNIALWNAMLAGYTQNGHFDEALMLFIEMLEVAALSPNPTTLASVLPSCVHSQAFSDAESIHGFVIKLGFGEDMYVRNALMDMYSRIGKIETSKAIFDSMEFKDVVSWNTMITGFVICGQPSDALLLLHEMHRFRRKDDGTKNDAGSSFRANSITLMAVLPGCASLSALAKGKEIHAYAIKNNLASDVAVGSALIDMYAKCGGLNLSKKVFDEMPRKNVITWNVLIMAYGMHGQGKEAFNLFRTMAAQVSRGSDVQFNDITFIAVFAACSHSGLVDEGLNLFYNMRAEYGIEPTSDHYACIVDLLGRAGKLNTAYELINNMPVQYDKTGAWSSLLGACHVHKDVDLGEIAARNLIKAEPHVDSHYVLLSNIYASAGLWEKAMEVRKSMKQMGVRKEPGCSWIEFGDKVHRFLAGDVMHPQSEQLYGFVEGLSERMRKEGYVPDTSCVLHNLDEKEKESLLCGHSEKLAIAFGILNTPPGRVIRVAKNLRVCNDCHMATKFISKIEGREIILRDVRRFHHFKDGICSCGDYW</sequence>
<feature type="repeat" description="PPR" evidence="4">
    <location>
        <begin position="129"/>
        <end position="159"/>
    </location>
</feature>
<feature type="region of interest" description="Disordered" evidence="5">
    <location>
        <begin position="15"/>
        <end position="62"/>
    </location>
</feature>
<organism evidence="7">
    <name type="scientific">Opuntia streptacantha</name>
    <name type="common">Prickly pear cactus</name>
    <name type="synonym">Opuntia cardona</name>
    <dbReference type="NCBI Taxonomy" id="393608"/>
    <lineage>
        <taxon>Eukaryota</taxon>
        <taxon>Viridiplantae</taxon>
        <taxon>Streptophyta</taxon>
        <taxon>Embryophyta</taxon>
        <taxon>Tracheophyta</taxon>
        <taxon>Spermatophyta</taxon>
        <taxon>Magnoliopsida</taxon>
        <taxon>eudicotyledons</taxon>
        <taxon>Gunneridae</taxon>
        <taxon>Pentapetalae</taxon>
        <taxon>Caryophyllales</taxon>
        <taxon>Cactineae</taxon>
        <taxon>Cactaceae</taxon>
        <taxon>Opuntioideae</taxon>
        <taxon>Opuntia</taxon>
    </lineage>
</organism>
<evidence type="ECO:0000313" key="7">
    <source>
        <dbReference type="EMBL" id="MBA4662033.1"/>
    </source>
</evidence>
<feature type="repeat" description="PPR" evidence="4">
    <location>
        <begin position="263"/>
        <end position="297"/>
    </location>
</feature>
<proteinExistence type="inferred from homology"/>
<comment type="similarity">
    <text evidence="1">Belongs to the PPR family. PCMP-H subfamily.</text>
</comment>
<keyword evidence="2" id="KW-0677">Repeat</keyword>
<dbReference type="EMBL" id="GISG01214558">
    <property type="protein sequence ID" value="MBA4662033.1"/>
    <property type="molecule type" value="Transcribed_RNA"/>
</dbReference>
<evidence type="ECO:0000256" key="4">
    <source>
        <dbReference type="PROSITE-ProRule" id="PRU00708"/>
    </source>
</evidence>
<feature type="repeat" description="PPR" evidence="4">
    <location>
        <begin position="581"/>
        <end position="611"/>
    </location>
</feature>
<protein>
    <recommendedName>
        <fullName evidence="6">DYW domain-containing protein</fullName>
    </recommendedName>
</protein>
<dbReference type="AlphaFoldDB" id="A0A7C9ABA6"/>
<dbReference type="GO" id="GO:0003723">
    <property type="term" value="F:RNA binding"/>
    <property type="evidence" value="ECO:0007669"/>
    <property type="project" value="InterPro"/>
</dbReference>
<dbReference type="InterPro" id="IPR046960">
    <property type="entry name" value="PPR_At4g14850-like_plant"/>
</dbReference>
<dbReference type="Pfam" id="PF20431">
    <property type="entry name" value="E_motif"/>
    <property type="match status" value="1"/>
</dbReference>
<dbReference type="InterPro" id="IPR002885">
    <property type="entry name" value="PPR_rpt"/>
</dbReference>
<dbReference type="Pfam" id="PF14432">
    <property type="entry name" value="DYW_deaminase"/>
    <property type="match status" value="1"/>
</dbReference>
<dbReference type="NCBIfam" id="TIGR00756">
    <property type="entry name" value="PPR"/>
    <property type="match status" value="5"/>
</dbReference>
<evidence type="ECO:0000256" key="1">
    <source>
        <dbReference type="ARBA" id="ARBA00006643"/>
    </source>
</evidence>
<feature type="repeat" description="PPR" evidence="4">
    <location>
        <begin position="467"/>
        <end position="501"/>
    </location>
</feature>
<dbReference type="FunFam" id="1.25.40.10:FF:001359">
    <property type="entry name" value="Pentatricopeptide repeat-containing protein At3g57430, chloroplastic"/>
    <property type="match status" value="1"/>
</dbReference>
<dbReference type="InterPro" id="IPR032867">
    <property type="entry name" value="DYW_dom"/>
</dbReference>
<feature type="domain" description="DYW" evidence="6">
    <location>
        <begin position="802"/>
        <end position="894"/>
    </location>
</feature>
<evidence type="ECO:0000256" key="5">
    <source>
        <dbReference type="SAM" id="MobiDB-lite"/>
    </source>
</evidence>
<reference evidence="7" key="2">
    <citation type="submission" date="2020-07" db="EMBL/GenBank/DDBJ databases">
        <authorList>
            <person name="Vera ALvarez R."/>
            <person name="Arias-Moreno D.M."/>
            <person name="Jimenez-Jacinto V."/>
            <person name="Jimenez-Bremont J.F."/>
            <person name="Swaminathan K."/>
            <person name="Moose S.P."/>
            <person name="Guerrero-Gonzalez M.L."/>
            <person name="Marino-Ramirez L."/>
            <person name="Landsman D."/>
            <person name="Rodriguez-Kessler M."/>
            <person name="Delgado-Sanchez P."/>
        </authorList>
    </citation>
    <scope>NUCLEOTIDE SEQUENCE</scope>
    <source>
        <tissue evidence="7">Cladode</tissue>
    </source>
</reference>
<dbReference type="GO" id="GO:0009451">
    <property type="term" value="P:RNA modification"/>
    <property type="evidence" value="ECO:0007669"/>
    <property type="project" value="InterPro"/>
</dbReference>
<evidence type="ECO:0000256" key="2">
    <source>
        <dbReference type="ARBA" id="ARBA00022737"/>
    </source>
</evidence>
<reference evidence="7" key="1">
    <citation type="journal article" date="2013" name="J. Plant Res.">
        <title>Effect of fungi and light on seed germination of three Opuntia species from semiarid lands of central Mexico.</title>
        <authorList>
            <person name="Delgado-Sanchez P."/>
            <person name="Jimenez-Bremont J.F."/>
            <person name="Guerrero-Gonzalez Mde L."/>
            <person name="Flores J."/>
        </authorList>
    </citation>
    <scope>NUCLEOTIDE SEQUENCE</scope>
    <source>
        <tissue evidence="7">Cladode</tissue>
    </source>
</reference>
<dbReference type="FunFam" id="1.25.40.10:FF:000366">
    <property type="entry name" value="Pentatricopeptide (PPR) repeat-containing protein"/>
    <property type="match status" value="1"/>
</dbReference>
<dbReference type="PANTHER" id="PTHR24015:SF1892">
    <property type="entry name" value="OS04G0118700 PROTEIN"/>
    <property type="match status" value="1"/>
</dbReference>
<accession>A0A7C9ABA6</accession>
<comment type="similarity">
    <text evidence="3">Belongs to the PPR family. PCMP-E subfamily.</text>
</comment>
<dbReference type="GO" id="GO:0005739">
    <property type="term" value="C:mitochondrion"/>
    <property type="evidence" value="ECO:0007669"/>
    <property type="project" value="UniProtKB-ARBA"/>
</dbReference>
<feature type="compositionally biased region" description="Polar residues" evidence="5">
    <location>
        <begin position="29"/>
        <end position="38"/>
    </location>
</feature>
<dbReference type="FunFam" id="1.25.40.10:FF:000205">
    <property type="entry name" value="Pentatricopeptide repeat-containing protein, mitochondrial"/>
    <property type="match status" value="1"/>
</dbReference>
<dbReference type="InterPro" id="IPR046848">
    <property type="entry name" value="E_motif"/>
</dbReference>
<dbReference type="Gene3D" id="1.25.40.10">
    <property type="entry name" value="Tetratricopeptide repeat domain"/>
    <property type="match status" value="5"/>
</dbReference>
<dbReference type="PROSITE" id="PS51375">
    <property type="entry name" value="PPR"/>
    <property type="match status" value="6"/>
</dbReference>
<evidence type="ECO:0000256" key="3">
    <source>
        <dbReference type="ARBA" id="ARBA00061659"/>
    </source>
</evidence>
<evidence type="ECO:0000259" key="6">
    <source>
        <dbReference type="Pfam" id="PF14432"/>
    </source>
</evidence>
<dbReference type="InterPro" id="IPR011990">
    <property type="entry name" value="TPR-like_helical_dom_sf"/>
</dbReference>